<organism evidence="1 2">
    <name type="scientific">Rangifer tarandus platyrhynchus</name>
    <name type="common">Svalbard reindeer</name>
    <dbReference type="NCBI Taxonomy" id="3082113"/>
    <lineage>
        <taxon>Eukaryota</taxon>
        <taxon>Metazoa</taxon>
        <taxon>Chordata</taxon>
        <taxon>Craniata</taxon>
        <taxon>Vertebrata</taxon>
        <taxon>Euteleostomi</taxon>
        <taxon>Mammalia</taxon>
        <taxon>Eutheria</taxon>
        <taxon>Laurasiatheria</taxon>
        <taxon>Artiodactyla</taxon>
        <taxon>Ruminantia</taxon>
        <taxon>Pecora</taxon>
        <taxon>Cervidae</taxon>
        <taxon>Odocoileinae</taxon>
        <taxon>Rangifer</taxon>
    </lineage>
</organism>
<reference evidence="1" key="2">
    <citation type="submission" date="2025-03" db="EMBL/GenBank/DDBJ databases">
        <authorList>
            <consortium name="ELIXIR-Norway"/>
            <consortium name="Elixir Norway"/>
        </authorList>
    </citation>
    <scope>NUCLEOTIDE SEQUENCE</scope>
</reference>
<dbReference type="EMBL" id="OX596108">
    <property type="protein sequence ID" value="CAN0221482.1"/>
    <property type="molecule type" value="Genomic_DNA"/>
</dbReference>
<reference evidence="1" key="1">
    <citation type="submission" date="2023-05" db="EMBL/GenBank/DDBJ databases">
        <authorList>
            <consortium name="ELIXIR-Norway"/>
        </authorList>
    </citation>
    <scope>NUCLEOTIDE SEQUENCE</scope>
</reference>
<evidence type="ECO:0000313" key="1">
    <source>
        <dbReference type="EMBL" id="CAN0221482.1"/>
    </source>
</evidence>
<gene>
    <name evidence="1" type="ORF">MRATA1EN22A_LOCUS13868</name>
</gene>
<proteinExistence type="predicted"/>
<dbReference type="Proteomes" id="UP001162501">
    <property type="component" value="Chromosome 24"/>
</dbReference>
<evidence type="ECO:0000313" key="2">
    <source>
        <dbReference type="Proteomes" id="UP001162501"/>
    </source>
</evidence>
<protein>
    <submittedName>
        <fullName evidence="1">Uncharacterized protein</fullName>
    </submittedName>
</protein>
<accession>A0AC59Z4J2</accession>
<sequence length="189" mass="19177">MGSAERDLGRGSALEAGADWRAANLPAALQGGARRAIFRGLYKGVEAAAQRPGSVSARDGEGRGDTRAGSRDAEAAGFGPHAGLRPPLWCQMEPRAAGAGAPQKGEGRVSPFWRGRGRSGATGVQRRSAGGGSATQWNRTKGSGAQTAARGPPPARPRPQPAGAPERAAAPPPPAQPPQWGPGEGRSPS</sequence>
<name>A0AC59Z4J2_RANTA</name>